<dbReference type="Gene3D" id="4.10.1000.10">
    <property type="entry name" value="Zinc finger, CCCH-type"/>
    <property type="match status" value="1"/>
</dbReference>
<keyword evidence="4 6" id="KW-0862">Zinc</keyword>
<evidence type="ECO:0000256" key="3">
    <source>
        <dbReference type="ARBA" id="ARBA00022771"/>
    </source>
</evidence>
<comment type="caution">
    <text evidence="9">The sequence shown here is derived from an EMBL/GenBank/DDBJ whole genome shotgun (WGS) entry which is preliminary data.</text>
</comment>
<evidence type="ECO:0000313" key="10">
    <source>
        <dbReference type="Proteomes" id="UP000541444"/>
    </source>
</evidence>
<feature type="domain" description="C3H1-type" evidence="8">
    <location>
        <begin position="51"/>
        <end position="77"/>
    </location>
</feature>
<feature type="zinc finger region" description="C3H1-type" evidence="6">
    <location>
        <begin position="51"/>
        <end position="77"/>
    </location>
</feature>
<feature type="domain" description="C3H1-type" evidence="8">
    <location>
        <begin position="112"/>
        <end position="139"/>
    </location>
</feature>
<dbReference type="InterPro" id="IPR000571">
    <property type="entry name" value="Znf_CCCH"/>
</dbReference>
<dbReference type="Proteomes" id="UP000541444">
    <property type="component" value="Unassembled WGS sequence"/>
</dbReference>
<sequence>MKGGSRDSAQTTTIVEDEVMKRNTDCVYFLASPLTCKKGNECEYRHSEEARMNPRDCWFWLNGNCLNAKCSFRHPPLDGLLGTTAANHAKAAPPPPSQTAAAAQVSAVYTSGKQGTPCYYFQQGLCLKGERCHFMHLPQPFDKPVPQPLAPKMSTTLTEPYVPTSVTEPHTVRKTFGSLEKCTQAQPKVMQGNFIRREVPQLLAKPPTEFVMASPSNNGLVFGKAVTQPKNGLVFGKTVTQPKNGVVFGKTVTPPPVLLDNDHLRYKPIEVSSVAGGNSLSRIHRTRQSQPLDDHRNFRSGKEPDEFVGESSPGFDVLVDDELQDSDFYQNEDEFRRNNSRERRHLENFDEFDHVRSSDYGSAKFGREKFSDPRAFDVYGRVQDHHGWEQRRTSSERNSERGTEKRGFQRAESPDNYDESDLRYRLSKHRKINGSRSAVSPDRRGDRYRRDDRGRHAEDSRYRGPSRRESQSRHLVSESSISNRLQGRISIPGRSSPESNHNNSHPNRDMDRGRNWGRLSPVKPLPTPSYQGRIQDRIKRREEEDYTTEARHFRRRDEVEAVGFTVPKSLSQLGERINARIGKFMGNQEPEGSTSFEGPKPFSLILKRKREGKASSSGDGEEYNEKDGGERLKTVFSETTSDNKPFDHQSHSSGKEETRSPAAHNFGTNDKNLDDEDEEGLIRADEEEVAPHETLTSAQEGNDPQTEETLMEEDQELQNYDQNDDEYDYENGEDLEEYYEEDEEDAEDFAKRVGVMLS</sequence>
<dbReference type="PANTHER" id="PTHR15725">
    <property type="entry name" value="ZN-FINGER, C-X8-C-X5-C-X3-H TYPE-CONTAINING"/>
    <property type="match status" value="1"/>
</dbReference>
<evidence type="ECO:0000256" key="5">
    <source>
        <dbReference type="ARBA" id="ARBA00023125"/>
    </source>
</evidence>
<dbReference type="GO" id="GO:0008270">
    <property type="term" value="F:zinc ion binding"/>
    <property type="evidence" value="ECO:0007669"/>
    <property type="project" value="UniProtKB-KW"/>
</dbReference>
<evidence type="ECO:0000256" key="1">
    <source>
        <dbReference type="ARBA" id="ARBA00022723"/>
    </source>
</evidence>
<feature type="compositionally biased region" description="Basic and acidic residues" evidence="7">
    <location>
        <begin position="386"/>
        <end position="413"/>
    </location>
</feature>
<reference evidence="9 10" key="1">
    <citation type="journal article" date="2020" name="IScience">
        <title>Genome Sequencing of the Endangered Kingdonia uniflora (Circaeasteraceae, Ranunculales) Reveals Potential Mechanisms of Evolutionary Specialization.</title>
        <authorList>
            <person name="Sun Y."/>
            <person name="Deng T."/>
            <person name="Zhang A."/>
            <person name="Moore M.J."/>
            <person name="Landis J.B."/>
            <person name="Lin N."/>
            <person name="Zhang H."/>
            <person name="Zhang X."/>
            <person name="Huang J."/>
            <person name="Zhang X."/>
            <person name="Sun H."/>
            <person name="Wang H."/>
        </authorList>
    </citation>
    <scope>NUCLEOTIDE SEQUENCE [LARGE SCALE GENOMIC DNA]</scope>
    <source>
        <strain evidence="9">TB1705</strain>
        <tissue evidence="9">Leaf</tissue>
    </source>
</reference>
<keyword evidence="2" id="KW-0677">Repeat</keyword>
<dbReference type="Pfam" id="PF15663">
    <property type="entry name" value="zf-CCCH_3"/>
    <property type="match status" value="1"/>
</dbReference>
<name>A0A7J7N1B0_9MAGN</name>
<keyword evidence="3 6" id="KW-0863">Zinc-finger</keyword>
<evidence type="ECO:0000259" key="8">
    <source>
        <dbReference type="PROSITE" id="PS50103"/>
    </source>
</evidence>
<feature type="compositionally biased region" description="Basic and acidic residues" evidence="7">
    <location>
        <begin position="534"/>
        <end position="550"/>
    </location>
</feature>
<keyword evidence="5" id="KW-0238">DNA-binding</keyword>
<evidence type="ECO:0000256" key="4">
    <source>
        <dbReference type="ARBA" id="ARBA00022833"/>
    </source>
</evidence>
<evidence type="ECO:0000313" key="9">
    <source>
        <dbReference type="EMBL" id="KAF6160718.1"/>
    </source>
</evidence>
<dbReference type="OrthoDB" id="5395350at2759"/>
<dbReference type="Pfam" id="PF14608">
    <property type="entry name" value="zf-CCCH_2"/>
    <property type="match status" value="1"/>
</dbReference>
<feature type="compositionally biased region" description="Basic and acidic residues" evidence="7">
    <location>
        <begin position="644"/>
        <end position="659"/>
    </location>
</feature>
<evidence type="ECO:0000256" key="7">
    <source>
        <dbReference type="SAM" id="MobiDB-lite"/>
    </source>
</evidence>
<dbReference type="InterPro" id="IPR041686">
    <property type="entry name" value="Znf-CCCH_3"/>
</dbReference>
<dbReference type="PANTHER" id="PTHR15725:SF14">
    <property type="entry name" value="ZINC FINGER CCCH DOMAIN-CONTAINING PROTEIN 11A"/>
    <property type="match status" value="1"/>
</dbReference>
<dbReference type="SUPFAM" id="SSF90229">
    <property type="entry name" value="CCCH zinc finger"/>
    <property type="match status" value="1"/>
</dbReference>
<feature type="compositionally biased region" description="Basic and acidic residues" evidence="7">
    <location>
        <begin position="623"/>
        <end position="633"/>
    </location>
</feature>
<feature type="compositionally biased region" description="Low complexity" evidence="7">
    <location>
        <begin position="495"/>
        <end position="505"/>
    </location>
</feature>
<keyword evidence="10" id="KW-1185">Reference proteome</keyword>
<feature type="zinc finger region" description="C3H1-type" evidence="6">
    <location>
        <begin position="20"/>
        <end position="49"/>
    </location>
</feature>
<proteinExistence type="predicted"/>
<feature type="compositionally biased region" description="Basic and acidic residues" evidence="7">
    <location>
        <begin position="441"/>
        <end position="476"/>
    </location>
</feature>
<dbReference type="GO" id="GO:0003677">
    <property type="term" value="F:DNA binding"/>
    <property type="evidence" value="ECO:0007669"/>
    <property type="project" value="UniProtKB-KW"/>
</dbReference>
<dbReference type="GO" id="GO:0003729">
    <property type="term" value="F:mRNA binding"/>
    <property type="evidence" value="ECO:0007669"/>
    <property type="project" value="TreeGrafter"/>
</dbReference>
<feature type="zinc finger region" description="C3H1-type" evidence="6">
    <location>
        <begin position="112"/>
        <end position="139"/>
    </location>
</feature>
<dbReference type="SMART" id="SM00356">
    <property type="entry name" value="ZnF_C3H1"/>
    <property type="match status" value="3"/>
</dbReference>
<feature type="compositionally biased region" description="Polar residues" evidence="7">
    <location>
        <begin position="694"/>
        <end position="704"/>
    </location>
</feature>
<dbReference type="FunFam" id="4.10.1000.10:FF:000021">
    <property type="entry name" value="Zinc finger CCCH domain-containing protein 17"/>
    <property type="match status" value="1"/>
</dbReference>
<keyword evidence="1 6" id="KW-0479">Metal-binding</keyword>
<dbReference type="AlphaFoldDB" id="A0A7J7N1B0"/>
<feature type="domain" description="C3H1-type" evidence="8">
    <location>
        <begin position="20"/>
        <end position="49"/>
    </location>
</feature>
<dbReference type="InterPro" id="IPR036855">
    <property type="entry name" value="Znf_CCCH_sf"/>
</dbReference>
<evidence type="ECO:0000256" key="6">
    <source>
        <dbReference type="PROSITE-ProRule" id="PRU00723"/>
    </source>
</evidence>
<dbReference type="EMBL" id="JACGCM010001155">
    <property type="protein sequence ID" value="KAF6160718.1"/>
    <property type="molecule type" value="Genomic_DNA"/>
</dbReference>
<protein>
    <recommendedName>
        <fullName evidence="8">C3H1-type domain-containing protein</fullName>
    </recommendedName>
</protein>
<feature type="region of interest" description="Disordered" evidence="7">
    <location>
        <begin position="386"/>
        <end position="550"/>
    </location>
</feature>
<accession>A0A7J7N1B0</accession>
<gene>
    <name evidence="9" type="ORF">GIB67_035919</name>
</gene>
<dbReference type="PROSITE" id="PS50103">
    <property type="entry name" value="ZF_C3H1"/>
    <property type="match status" value="3"/>
</dbReference>
<organism evidence="9 10">
    <name type="scientific">Kingdonia uniflora</name>
    <dbReference type="NCBI Taxonomy" id="39325"/>
    <lineage>
        <taxon>Eukaryota</taxon>
        <taxon>Viridiplantae</taxon>
        <taxon>Streptophyta</taxon>
        <taxon>Embryophyta</taxon>
        <taxon>Tracheophyta</taxon>
        <taxon>Spermatophyta</taxon>
        <taxon>Magnoliopsida</taxon>
        <taxon>Ranunculales</taxon>
        <taxon>Circaeasteraceae</taxon>
        <taxon>Kingdonia</taxon>
    </lineage>
</organism>
<feature type="compositionally biased region" description="Basic and acidic residues" evidence="7">
    <location>
        <begin position="292"/>
        <end position="305"/>
    </location>
</feature>
<feature type="region of interest" description="Disordered" evidence="7">
    <location>
        <begin position="584"/>
        <end position="712"/>
    </location>
</feature>
<feature type="region of interest" description="Disordered" evidence="7">
    <location>
        <begin position="280"/>
        <end position="314"/>
    </location>
</feature>
<evidence type="ECO:0000256" key="2">
    <source>
        <dbReference type="ARBA" id="ARBA00022737"/>
    </source>
</evidence>